<reference evidence="1" key="1">
    <citation type="submission" date="2023-07" db="EMBL/GenBank/DDBJ databases">
        <title>Chromosome-level genome assembly of Artemia franciscana.</title>
        <authorList>
            <person name="Jo E."/>
        </authorList>
    </citation>
    <scope>NUCLEOTIDE SEQUENCE</scope>
    <source>
        <tissue evidence="1">Whole body</tissue>
    </source>
</reference>
<proteinExistence type="predicted"/>
<accession>A0AA88HG97</accession>
<evidence type="ECO:0000313" key="1">
    <source>
        <dbReference type="EMBL" id="KAK2704707.1"/>
    </source>
</evidence>
<dbReference type="Proteomes" id="UP001187531">
    <property type="component" value="Unassembled WGS sequence"/>
</dbReference>
<name>A0AA88HG97_ARTSF</name>
<comment type="caution">
    <text evidence="1">The sequence shown here is derived from an EMBL/GenBank/DDBJ whole genome shotgun (WGS) entry which is preliminary data.</text>
</comment>
<dbReference type="AlphaFoldDB" id="A0AA88HG97"/>
<evidence type="ECO:0000313" key="2">
    <source>
        <dbReference type="Proteomes" id="UP001187531"/>
    </source>
</evidence>
<keyword evidence="2" id="KW-1185">Reference proteome</keyword>
<gene>
    <name evidence="1" type="ORF">QYM36_016927</name>
</gene>
<sequence>MDSGTDYKVIAKLMWAYLFKEAKKKNELGVVKTFAELAKFPNKHLEISDSSLPDTLVNSINSALSDLDTLKSNIRNDIEKKFCEKVGISNSADMVDSIVSQIHTSRIRPILKNRIEQIETRLEHIEHEKRLNLLVFHGVGQSGGLPISECLLNVITDKMQISEFSSTATVSVFKFRANSTDSDTIVSAKKRPAPVLVAFKSAETARKVFACKSKLARSEIFVTEYLTSKKKWILELAKRKLGKRNIWSNNGTIFGKDSAGEIRKIRGMAEAARLPNPTA</sequence>
<dbReference type="EMBL" id="JAVRJZ010000021">
    <property type="protein sequence ID" value="KAK2704707.1"/>
    <property type="molecule type" value="Genomic_DNA"/>
</dbReference>
<organism evidence="1 2">
    <name type="scientific">Artemia franciscana</name>
    <name type="common">Brine shrimp</name>
    <name type="synonym">Artemia sanfranciscana</name>
    <dbReference type="NCBI Taxonomy" id="6661"/>
    <lineage>
        <taxon>Eukaryota</taxon>
        <taxon>Metazoa</taxon>
        <taxon>Ecdysozoa</taxon>
        <taxon>Arthropoda</taxon>
        <taxon>Crustacea</taxon>
        <taxon>Branchiopoda</taxon>
        <taxon>Anostraca</taxon>
        <taxon>Artemiidae</taxon>
        <taxon>Artemia</taxon>
    </lineage>
</organism>
<protein>
    <submittedName>
        <fullName evidence="1">Uncharacterized protein</fullName>
    </submittedName>
</protein>